<keyword evidence="6 7" id="KW-0472">Membrane</keyword>
<proteinExistence type="predicted"/>
<feature type="transmembrane region" description="Helical" evidence="7">
    <location>
        <begin position="20"/>
        <end position="43"/>
    </location>
</feature>
<feature type="transmembrane region" description="Helical" evidence="7">
    <location>
        <begin position="112"/>
        <end position="132"/>
    </location>
</feature>
<keyword evidence="4 7" id="KW-0812">Transmembrane</keyword>
<feature type="transmembrane region" description="Helical" evidence="7">
    <location>
        <begin position="316"/>
        <end position="340"/>
    </location>
</feature>
<evidence type="ECO:0000313" key="8">
    <source>
        <dbReference type="EMBL" id="GCE44215.1"/>
    </source>
</evidence>
<dbReference type="Gene3D" id="1.20.1250.20">
    <property type="entry name" value="MFS general substrate transporter like domains"/>
    <property type="match status" value="1"/>
</dbReference>
<organism evidence="8 9">
    <name type="scientific">Rhodococcus wratislaviensis</name>
    <name type="common">Tsukamurella wratislaviensis</name>
    <dbReference type="NCBI Taxonomy" id="44752"/>
    <lineage>
        <taxon>Bacteria</taxon>
        <taxon>Bacillati</taxon>
        <taxon>Actinomycetota</taxon>
        <taxon>Actinomycetes</taxon>
        <taxon>Mycobacteriales</taxon>
        <taxon>Nocardiaceae</taxon>
        <taxon>Rhodococcus</taxon>
    </lineage>
</organism>
<feature type="transmembrane region" description="Helical" evidence="7">
    <location>
        <begin position="178"/>
        <end position="196"/>
    </location>
</feature>
<feature type="transmembrane region" description="Helical" evidence="7">
    <location>
        <begin position="292"/>
        <end position="310"/>
    </location>
</feature>
<evidence type="ECO:0000256" key="1">
    <source>
        <dbReference type="ARBA" id="ARBA00004651"/>
    </source>
</evidence>
<comment type="caution">
    <text evidence="8">The sequence shown here is derived from an EMBL/GenBank/DDBJ whole genome shotgun (WGS) entry which is preliminary data.</text>
</comment>
<dbReference type="SUPFAM" id="SSF103473">
    <property type="entry name" value="MFS general substrate transporter"/>
    <property type="match status" value="1"/>
</dbReference>
<dbReference type="PANTHER" id="PTHR23513:SF11">
    <property type="entry name" value="STAPHYLOFERRIN A TRANSPORTER"/>
    <property type="match status" value="1"/>
</dbReference>
<keyword evidence="2" id="KW-0813">Transport</keyword>
<dbReference type="GO" id="GO:0005886">
    <property type="term" value="C:plasma membrane"/>
    <property type="evidence" value="ECO:0007669"/>
    <property type="project" value="UniProtKB-SubCell"/>
</dbReference>
<evidence type="ECO:0000256" key="4">
    <source>
        <dbReference type="ARBA" id="ARBA00022692"/>
    </source>
</evidence>
<dbReference type="OrthoDB" id="9775268at2"/>
<dbReference type="InterPro" id="IPR036259">
    <property type="entry name" value="MFS_trans_sf"/>
</dbReference>
<name>A0A402CKZ2_RHOWR</name>
<feature type="transmembrane region" description="Helical" evidence="7">
    <location>
        <begin position="264"/>
        <end position="285"/>
    </location>
</feature>
<dbReference type="CDD" id="cd06173">
    <property type="entry name" value="MFS_MefA_like"/>
    <property type="match status" value="1"/>
</dbReference>
<keyword evidence="5 7" id="KW-1133">Transmembrane helix</keyword>
<evidence type="ECO:0000256" key="3">
    <source>
        <dbReference type="ARBA" id="ARBA00022475"/>
    </source>
</evidence>
<keyword evidence="3" id="KW-1003">Cell membrane</keyword>
<feature type="transmembrane region" description="Helical" evidence="7">
    <location>
        <begin position="88"/>
        <end position="106"/>
    </location>
</feature>
<dbReference type="EMBL" id="BHYM01000089">
    <property type="protein sequence ID" value="GCE44215.1"/>
    <property type="molecule type" value="Genomic_DNA"/>
</dbReference>
<protein>
    <submittedName>
        <fullName evidence="8">MFS permease</fullName>
    </submittedName>
</protein>
<feature type="transmembrane region" description="Helical" evidence="7">
    <location>
        <begin position="380"/>
        <end position="400"/>
    </location>
</feature>
<gene>
    <name evidence="8" type="ORF">Rhow_008513</name>
</gene>
<evidence type="ECO:0000256" key="6">
    <source>
        <dbReference type="ARBA" id="ARBA00023136"/>
    </source>
</evidence>
<evidence type="ECO:0000256" key="7">
    <source>
        <dbReference type="SAM" id="Phobius"/>
    </source>
</evidence>
<dbReference type="RefSeq" id="WP_124395835.1">
    <property type="nucleotide sequence ID" value="NZ_BHYM01000089.1"/>
</dbReference>
<keyword evidence="9" id="KW-1185">Reference proteome</keyword>
<evidence type="ECO:0000256" key="2">
    <source>
        <dbReference type="ARBA" id="ARBA00022448"/>
    </source>
</evidence>
<accession>A0A402CKZ2</accession>
<feature type="transmembrane region" description="Helical" evidence="7">
    <location>
        <begin position="231"/>
        <end position="252"/>
    </location>
</feature>
<evidence type="ECO:0000256" key="5">
    <source>
        <dbReference type="ARBA" id="ARBA00022989"/>
    </source>
</evidence>
<sequence>MVQTAAVTPSLRDPLRNADFTVLVAVQCVTNVCVWVFVVAVQWTLTVSGESSTVIASVQTALAIPFLLFALPMGVWGERGAGPVLMRGALLVLAGAAAAAAVLASIGDVPPWLMLATVVAVGAGLSTITIAWQSLMPHIVGRPLAGTAAILDGASYNGARAIGPIIGGALLTATTSEALFLALGVVFAVLVVPLRSRRRVGSAMPRSSERMLPALAASTRFVWNSAWTRRLLYRLSVFGVPSSCLWALLPVIAHERLGLSSSQFGLMFGLVGFGAVVGTVAVMPIRRRITQNAFICAGSLAYAAVLAAVATVSNVVVVAVLMVVVGASWVGVQSSWMMAAHGALPTWIRARVIALMLLVFQGCQAVGALVWGALTDIVSLELAFAAAAIVMMCAGMGALVHGIVPAETISPTLDDETRSAIPLAPVVEESAPVRVTVIYHLRPGGHASFRALRRDLARARRRLGARRWTAEVGTDRVIERFDFCDVAEYRRYLSTG</sequence>
<dbReference type="InterPro" id="IPR010290">
    <property type="entry name" value="TM_effector"/>
</dbReference>
<reference evidence="8 9" key="1">
    <citation type="submission" date="2018-11" db="EMBL/GenBank/DDBJ databases">
        <title>Microbial catabolism of amino acid.</title>
        <authorList>
            <person name="Hibi M."/>
            <person name="Ogawa J."/>
        </authorList>
    </citation>
    <scope>NUCLEOTIDE SEQUENCE [LARGE SCALE GENOMIC DNA]</scope>
    <source>
        <strain evidence="8 9">C31-06</strain>
    </source>
</reference>
<dbReference type="Pfam" id="PF05977">
    <property type="entry name" value="MFS_3"/>
    <property type="match status" value="1"/>
</dbReference>
<evidence type="ECO:0000313" key="9">
    <source>
        <dbReference type="Proteomes" id="UP000287519"/>
    </source>
</evidence>
<dbReference type="AlphaFoldDB" id="A0A402CKZ2"/>
<feature type="transmembrane region" description="Helical" evidence="7">
    <location>
        <begin position="352"/>
        <end position="374"/>
    </location>
</feature>
<feature type="transmembrane region" description="Helical" evidence="7">
    <location>
        <begin position="55"/>
        <end position="76"/>
    </location>
</feature>
<comment type="subcellular location">
    <subcellularLocation>
        <location evidence="1">Cell membrane</location>
        <topology evidence="1">Multi-pass membrane protein</topology>
    </subcellularLocation>
</comment>
<dbReference type="Proteomes" id="UP000287519">
    <property type="component" value="Unassembled WGS sequence"/>
</dbReference>
<dbReference type="PANTHER" id="PTHR23513">
    <property type="entry name" value="INTEGRAL MEMBRANE EFFLUX PROTEIN-RELATED"/>
    <property type="match status" value="1"/>
</dbReference>